<dbReference type="Gene3D" id="3.40.50.720">
    <property type="entry name" value="NAD(P)-binding Rossmann-like Domain"/>
    <property type="match status" value="2"/>
</dbReference>
<evidence type="ECO:0000259" key="6">
    <source>
        <dbReference type="Pfam" id="PF02826"/>
    </source>
</evidence>
<keyword evidence="2 4" id="KW-0560">Oxidoreductase</keyword>
<keyword evidence="8" id="KW-1185">Reference proteome</keyword>
<evidence type="ECO:0000259" key="5">
    <source>
        <dbReference type="Pfam" id="PF00389"/>
    </source>
</evidence>
<dbReference type="PANTHER" id="PTHR42789:SF1">
    <property type="entry name" value="D-ISOMER SPECIFIC 2-HYDROXYACID DEHYDROGENASE FAMILY PROTEIN (AFU_ORTHOLOGUE AFUA_6G10090)"/>
    <property type="match status" value="1"/>
</dbReference>
<protein>
    <submittedName>
        <fullName evidence="7">Phosphoglycerate dehydrogenase</fullName>
    </submittedName>
</protein>
<name>A0ABY4N5Z5_9MICO</name>
<evidence type="ECO:0000313" key="8">
    <source>
        <dbReference type="Proteomes" id="UP001055868"/>
    </source>
</evidence>
<evidence type="ECO:0000256" key="1">
    <source>
        <dbReference type="ARBA" id="ARBA00005854"/>
    </source>
</evidence>
<sequence length="319" mass="33427">MSTAPIVLACPSDYENVSAEGARALADAGFRLVLNPHDRPLTEHEVRTLGAEAVAAVVGLEEWTDTLMDALPSLRILCKQGVGVDNIDLEAARARGIVVTNVPGGNAGAVSEFTVGLMIAALRNLAQGQRAANEGDWSRFPGREISALTVGLLGFGRIAQLVAQKLVAFGGTVIAHDPFPDEESARRLGVELVARQELLARSEVLSLHLPVLPETVGTVDADFLHSLRDGAVLVNTARGALVNEDALLTALESGELAGAALDVFSTEPLPAGHPLTRHSRVLATNHMAAESREAYGAISKANAQAIIDLVSGREPANAL</sequence>
<comment type="similarity">
    <text evidence="1 4">Belongs to the D-isomer specific 2-hydroxyacid dehydrogenase family.</text>
</comment>
<feature type="domain" description="D-isomer specific 2-hydroxyacid dehydrogenase NAD-binding" evidence="6">
    <location>
        <begin position="115"/>
        <end position="288"/>
    </location>
</feature>
<evidence type="ECO:0000256" key="3">
    <source>
        <dbReference type="ARBA" id="ARBA00023027"/>
    </source>
</evidence>
<dbReference type="SUPFAM" id="SSF51735">
    <property type="entry name" value="NAD(P)-binding Rossmann-fold domains"/>
    <property type="match status" value="1"/>
</dbReference>
<evidence type="ECO:0000256" key="4">
    <source>
        <dbReference type="RuleBase" id="RU003719"/>
    </source>
</evidence>
<dbReference type="Proteomes" id="UP001055868">
    <property type="component" value="Chromosome"/>
</dbReference>
<evidence type="ECO:0000256" key="2">
    <source>
        <dbReference type="ARBA" id="ARBA00023002"/>
    </source>
</evidence>
<organism evidence="7 8">
    <name type="scientific">Brachybacterium kimchii</name>
    <dbReference type="NCBI Taxonomy" id="2942909"/>
    <lineage>
        <taxon>Bacteria</taxon>
        <taxon>Bacillati</taxon>
        <taxon>Actinomycetota</taxon>
        <taxon>Actinomycetes</taxon>
        <taxon>Micrococcales</taxon>
        <taxon>Dermabacteraceae</taxon>
        <taxon>Brachybacterium</taxon>
    </lineage>
</organism>
<dbReference type="InterPro" id="IPR006140">
    <property type="entry name" value="D-isomer_DH_NAD-bd"/>
</dbReference>
<dbReference type="PANTHER" id="PTHR42789">
    <property type="entry name" value="D-ISOMER SPECIFIC 2-HYDROXYACID DEHYDROGENASE FAMILY PROTEIN (AFU_ORTHOLOGUE AFUA_6G10090)"/>
    <property type="match status" value="1"/>
</dbReference>
<dbReference type="EMBL" id="CP097218">
    <property type="protein sequence ID" value="UQN29521.1"/>
    <property type="molecule type" value="Genomic_DNA"/>
</dbReference>
<feature type="domain" description="D-isomer specific 2-hydroxyacid dehydrogenase catalytic" evidence="5">
    <location>
        <begin position="17"/>
        <end position="318"/>
    </location>
</feature>
<accession>A0ABY4N5Z5</accession>
<dbReference type="RefSeq" id="WP_249478718.1">
    <property type="nucleotide sequence ID" value="NZ_CP097218.1"/>
</dbReference>
<dbReference type="InterPro" id="IPR050857">
    <property type="entry name" value="D-2-hydroxyacid_DH"/>
</dbReference>
<dbReference type="Pfam" id="PF02826">
    <property type="entry name" value="2-Hacid_dh_C"/>
    <property type="match status" value="1"/>
</dbReference>
<gene>
    <name evidence="7" type="ORF">M4486_18085</name>
</gene>
<evidence type="ECO:0000313" key="7">
    <source>
        <dbReference type="EMBL" id="UQN29521.1"/>
    </source>
</evidence>
<dbReference type="InterPro" id="IPR029753">
    <property type="entry name" value="D-isomer_DH_CS"/>
</dbReference>
<dbReference type="InterPro" id="IPR036291">
    <property type="entry name" value="NAD(P)-bd_dom_sf"/>
</dbReference>
<dbReference type="Pfam" id="PF00389">
    <property type="entry name" value="2-Hacid_dh"/>
    <property type="match status" value="1"/>
</dbReference>
<dbReference type="PROSITE" id="PS00671">
    <property type="entry name" value="D_2_HYDROXYACID_DH_3"/>
    <property type="match status" value="1"/>
</dbReference>
<dbReference type="InterPro" id="IPR006139">
    <property type="entry name" value="D-isomer_2_OHA_DH_cat_dom"/>
</dbReference>
<dbReference type="CDD" id="cd12172">
    <property type="entry name" value="PGDH_like_2"/>
    <property type="match status" value="1"/>
</dbReference>
<keyword evidence="3" id="KW-0520">NAD</keyword>
<dbReference type="SUPFAM" id="SSF52283">
    <property type="entry name" value="Formate/glycerate dehydrogenase catalytic domain-like"/>
    <property type="match status" value="1"/>
</dbReference>
<reference evidence="7" key="1">
    <citation type="submission" date="2022-05" db="EMBL/GenBank/DDBJ databases">
        <title>Genomic analysis of Brachybacterium sp. CBA3104.</title>
        <authorList>
            <person name="Roh S.W."/>
            <person name="Kim Y.B."/>
            <person name="Kim Y."/>
        </authorList>
    </citation>
    <scope>NUCLEOTIDE SEQUENCE</scope>
    <source>
        <strain evidence="7">CBA3104</strain>
    </source>
</reference>
<proteinExistence type="inferred from homology"/>